<evidence type="ECO:0000313" key="1">
    <source>
        <dbReference type="EMBL" id="KAE8144953.1"/>
    </source>
</evidence>
<evidence type="ECO:0008006" key="3">
    <source>
        <dbReference type="Google" id="ProtNLM"/>
    </source>
</evidence>
<reference evidence="1 2" key="1">
    <citation type="submission" date="2019-04" db="EMBL/GenBank/DDBJ databases">
        <title>Friends and foes A comparative genomics study of 23 Aspergillus species from section Flavi.</title>
        <authorList>
            <consortium name="DOE Joint Genome Institute"/>
            <person name="Kjaerbolling I."/>
            <person name="Vesth T."/>
            <person name="Frisvad J.C."/>
            <person name="Nybo J.L."/>
            <person name="Theobald S."/>
            <person name="Kildgaard S."/>
            <person name="Isbrandt T."/>
            <person name="Kuo A."/>
            <person name="Sato A."/>
            <person name="Lyhne E.K."/>
            <person name="Kogle M.E."/>
            <person name="Wiebenga A."/>
            <person name="Kun R.S."/>
            <person name="Lubbers R.J."/>
            <person name="Makela M.R."/>
            <person name="Barry K."/>
            <person name="Chovatia M."/>
            <person name="Clum A."/>
            <person name="Daum C."/>
            <person name="Haridas S."/>
            <person name="He G."/>
            <person name="LaButti K."/>
            <person name="Lipzen A."/>
            <person name="Mondo S."/>
            <person name="Riley R."/>
            <person name="Salamov A."/>
            <person name="Simmons B.A."/>
            <person name="Magnuson J.K."/>
            <person name="Henrissat B."/>
            <person name="Mortensen U.H."/>
            <person name="Larsen T.O."/>
            <person name="Devries R.P."/>
            <person name="Grigoriev I.V."/>
            <person name="Machida M."/>
            <person name="Baker S.E."/>
            <person name="Andersen M.R."/>
        </authorList>
    </citation>
    <scope>NUCLEOTIDE SEQUENCE [LARGE SCALE GENOMIC DNA]</scope>
    <source>
        <strain evidence="1 2">IBT 18842</strain>
    </source>
</reference>
<dbReference type="PANTHER" id="PTHR36124">
    <property type="match status" value="1"/>
</dbReference>
<dbReference type="Proteomes" id="UP000325780">
    <property type="component" value="Unassembled WGS sequence"/>
</dbReference>
<gene>
    <name evidence="1" type="ORF">BDV25DRAFT_165681</name>
</gene>
<accession>A0A5N6TF04</accession>
<dbReference type="InterPro" id="IPR046366">
    <property type="entry name" value="MPAB"/>
</dbReference>
<dbReference type="GO" id="GO:0016491">
    <property type="term" value="F:oxidoreductase activity"/>
    <property type="evidence" value="ECO:0007669"/>
    <property type="project" value="InterPro"/>
</dbReference>
<proteinExistence type="predicted"/>
<dbReference type="PANTHER" id="PTHR36124:SF6">
    <property type="entry name" value="ER-BOUND OXYGENASE MPAB_MPAB'_RUBBER OXYGENASE CATALYTIC DOMAIN-CONTAINING PROTEIN"/>
    <property type="match status" value="1"/>
</dbReference>
<dbReference type="OrthoDB" id="545169at2759"/>
<protein>
    <recommendedName>
        <fullName evidence="3">ER-bound oxygenase mpaB/mpaB'/Rubber oxygenase catalytic domain-containing protein</fullName>
    </recommendedName>
</protein>
<keyword evidence="2" id="KW-1185">Reference proteome</keyword>
<sequence length="257" mass="29773">MLYTLGLFAVQPVRFIEKYEWRALTDLEKCAIGTFWKSLGDSLAISYEALPSGKTGFRDGIHWLEEVMAWSDAYEITHMVPNITNRQTADQTTALLLYMVPKPLQNIGLQLVSFMMDDRLRRSMYYEPPSALYAAVFSFLLSARRFVLRYLMPPRPYCLRFSSFTENKDKNGRLYITQWDGAPYYVKPSFRNRWGPIAWLTWAMGRPLPGDDGDKYFPMGYDTLEVGPRHFQGKGRATTEKYVEQFESSRTGGCPFH</sequence>
<organism evidence="1 2">
    <name type="scientific">Aspergillus avenaceus</name>
    <dbReference type="NCBI Taxonomy" id="36643"/>
    <lineage>
        <taxon>Eukaryota</taxon>
        <taxon>Fungi</taxon>
        <taxon>Dikarya</taxon>
        <taxon>Ascomycota</taxon>
        <taxon>Pezizomycotina</taxon>
        <taxon>Eurotiomycetes</taxon>
        <taxon>Eurotiomycetidae</taxon>
        <taxon>Eurotiales</taxon>
        <taxon>Aspergillaceae</taxon>
        <taxon>Aspergillus</taxon>
        <taxon>Aspergillus subgen. Circumdati</taxon>
    </lineage>
</organism>
<dbReference type="AlphaFoldDB" id="A0A5N6TF04"/>
<dbReference type="EMBL" id="ML742409">
    <property type="protein sequence ID" value="KAE8144953.1"/>
    <property type="molecule type" value="Genomic_DNA"/>
</dbReference>
<name>A0A5N6TF04_ASPAV</name>
<evidence type="ECO:0000313" key="2">
    <source>
        <dbReference type="Proteomes" id="UP000325780"/>
    </source>
</evidence>